<name>A0ABY1P5Z7_9FLAO</name>
<keyword evidence="3" id="KW-1185">Reference proteome</keyword>
<organism evidence="2 3">
    <name type="scientific">Chryseobacterium profundimaris</name>
    <dbReference type="NCBI Taxonomy" id="1387275"/>
    <lineage>
        <taxon>Bacteria</taxon>
        <taxon>Pseudomonadati</taxon>
        <taxon>Bacteroidota</taxon>
        <taxon>Flavobacteriia</taxon>
        <taxon>Flavobacteriales</taxon>
        <taxon>Weeksellaceae</taxon>
        <taxon>Chryseobacterium group</taxon>
        <taxon>Chryseobacterium</taxon>
    </lineage>
</organism>
<comment type="caution">
    <text evidence="2">The sequence shown here is derived from an EMBL/GenBank/DDBJ whole genome shotgun (WGS) entry which is preliminary data.</text>
</comment>
<dbReference type="Proteomes" id="UP001157960">
    <property type="component" value="Unassembled WGS sequence"/>
</dbReference>
<dbReference type="RefSeq" id="WP_283422657.1">
    <property type="nucleotide sequence ID" value="NZ_FXTZ01000009.1"/>
</dbReference>
<accession>A0ABY1P5Z7</accession>
<reference evidence="2 3" key="1">
    <citation type="submission" date="2017-05" db="EMBL/GenBank/DDBJ databases">
        <authorList>
            <person name="Varghese N."/>
            <person name="Submissions S."/>
        </authorList>
    </citation>
    <scope>NUCLEOTIDE SEQUENCE [LARGE SCALE GENOMIC DNA]</scope>
    <source>
        <strain evidence="2 3">DSM 28214</strain>
    </source>
</reference>
<protein>
    <submittedName>
        <fullName evidence="2">Meiotically up-regulated gene 113</fullName>
    </submittedName>
</protein>
<feature type="domain" description="Bacteriophage T5 Orf172 DNA-binding" evidence="1">
    <location>
        <begin position="182"/>
        <end position="254"/>
    </location>
</feature>
<dbReference type="SMART" id="SM00974">
    <property type="entry name" value="T5orf172"/>
    <property type="match status" value="1"/>
</dbReference>
<proteinExistence type="predicted"/>
<evidence type="ECO:0000313" key="3">
    <source>
        <dbReference type="Proteomes" id="UP001157960"/>
    </source>
</evidence>
<dbReference type="EMBL" id="FXTZ01000009">
    <property type="protein sequence ID" value="SMP26355.1"/>
    <property type="molecule type" value="Genomic_DNA"/>
</dbReference>
<dbReference type="InterPro" id="IPR018306">
    <property type="entry name" value="Phage_T5_Orf172_DNA-bd"/>
</dbReference>
<evidence type="ECO:0000313" key="2">
    <source>
        <dbReference type="EMBL" id="SMP26355.1"/>
    </source>
</evidence>
<dbReference type="Pfam" id="PF13455">
    <property type="entry name" value="MUG113"/>
    <property type="match status" value="1"/>
</dbReference>
<gene>
    <name evidence="2" type="ORF">SAMN06264346_1094</name>
</gene>
<sequence>MKIKSIDEKFSKCCYRLEEQDIYEFDKRDNGPIHNVISRINKHCYGVNLYEGDPTFAEMYYINHDSDLRGDLIRLDIRDPDYFHLLLKFCILLSDNYKELDEINAFNIFQTKLRGFLEKLGFFTVADFELAKYKGRNLAMMAKSPIFRVRTIDKTEFYQMLFNFDSSQSNNEDCDYVYLMVNEDTSLIKIGTSKKPQYREKTLHSQEPKINLIAKWKCDKKIERQLHEMFADKRVRGEWFRLTFRDLKKIEDFMFINIQT</sequence>
<evidence type="ECO:0000259" key="1">
    <source>
        <dbReference type="SMART" id="SM00974"/>
    </source>
</evidence>